<feature type="compositionally biased region" description="Basic and acidic residues" evidence="5">
    <location>
        <begin position="94"/>
        <end position="120"/>
    </location>
</feature>
<dbReference type="InterPro" id="IPR003653">
    <property type="entry name" value="Peptidase_C48_C"/>
</dbReference>
<sequence>MRVRELIIISRYVTKFLTVFMSECMLTIFHFNVRTRKPRRMLLLVQMKCQSVSTATPARTLLGNLRYEFHLGTMFFCQPYLVLTCPSVQKVKKTPVDPHKGKTDRDDAVDSFGKRFRSDSKNLPSQSEKVKKTYVHPQKLKTERDDSKNLPSEYEKVKHTSMDAMDSIGRRVRHDSRKKKKSSLLQSEEYEFYTPALRRKRALSQQTHDSNDIMYTQNKKMNPGKSSAQQLKQLKEDLINFQAETDRVTQNIVVDYVNTTPETAKLVKIKDILLTQKYLKCLTTPDHSSFAAWVDDDVLDAAFELLRLDGLEGVRDHGTVYVERSTIVNILKRDGTVPNCTLDVLSGKSGTKCGDNYLKHDMIFLPSNIPNHHWFLAVVNSQKREIQILDSLQSRNNRKEVIAALLGMETHIDIAVMENRMPGSRWSDTQVASWPITDYEVPQQKDGC</sequence>
<protein>
    <recommendedName>
        <fullName evidence="7">Ubiquitin-like protease family profile domain-containing protein</fullName>
    </recommendedName>
</protein>
<keyword evidence="6" id="KW-1133">Transmembrane helix</keyword>
<dbReference type="PANTHER" id="PTHR12606:SF122">
    <property type="entry name" value="UBIQUITIN-LIKE PROTEASE FAMILY PROFILE DOMAIN-CONTAINING PROTEIN"/>
    <property type="match status" value="1"/>
</dbReference>
<gene>
    <name evidence="8" type="primary">LOC123102498</name>
</gene>
<dbReference type="Gene3D" id="3.40.395.10">
    <property type="entry name" value="Adenoviral Proteinase, Chain A"/>
    <property type="match status" value="1"/>
</dbReference>
<name>A0A3B6KEH1_WHEAT</name>
<evidence type="ECO:0000256" key="5">
    <source>
        <dbReference type="SAM" id="MobiDB-lite"/>
    </source>
</evidence>
<dbReference type="STRING" id="4565.A0A3B6KEH1"/>
<evidence type="ECO:0000256" key="1">
    <source>
        <dbReference type="ARBA" id="ARBA00005234"/>
    </source>
</evidence>
<accession>A0A3B6KEH1</accession>
<evidence type="ECO:0000313" key="8">
    <source>
        <dbReference type="EnsemblPlants" id="TraesCS5A02G081300.2"/>
    </source>
</evidence>
<dbReference type="SUPFAM" id="SSF54001">
    <property type="entry name" value="Cysteine proteinases"/>
    <property type="match status" value="1"/>
</dbReference>
<keyword evidence="6" id="KW-0812">Transmembrane</keyword>
<feature type="region of interest" description="Disordered" evidence="5">
    <location>
        <begin position="92"/>
        <end position="132"/>
    </location>
</feature>
<dbReference type="PANTHER" id="PTHR12606">
    <property type="entry name" value="SENTRIN/SUMO-SPECIFIC PROTEASE"/>
    <property type="match status" value="1"/>
</dbReference>
<proteinExistence type="inferred from homology"/>
<keyword evidence="9" id="KW-1185">Reference proteome</keyword>
<dbReference type="GO" id="GO:0006508">
    <property type="term" value="P:proteolysis"/>
    <property type="evidence" value="ECO:0007669"/>
    <property type="project" value="UniProtKB-KW"/>
</dbReference>
<dbReference type="Gramene" id="TraesCS5A03G0205800.2">
    <property type="protein sequence ID" value="TraesCS5A03G0205800.2.CDS"/>
    <property type="gene ID" value="TraesCS5A03G0205800"/>
</dbReference>
<reference evidence="8" key="2">
    <citation type="submission" date="2018-10" db="UniProtKB">
        <authorList>
            <consortium name="EnsemblPlants"/>
        </authorList>
    </citation>
    <scope>IDENTIFICATION</scope>
</reference>
<keyword evidence="6" id="KW-0472">Membrane</keyword>
<feature type="transmembrane region" description="Helical" evidence="6">
    <location>
        <begin position="12"/>
        <end position="31"/>
    </location>
</feature>
<evidence type="ECO:0000259" key="7">
    <source>
        <dbReference type="PROSITE" id="PS50600"/>
    </source>
</evidence>
<dbReference type="Proteomes" id="UP000019116">
    <property type="component" value="Chromosome 5A"/>
</dbReference>
<evidence type="ECO:0000256" key="6">
    <source>
        <dbReference type="SAM" id="Phobius"/>
    </source>
</evidence>
<evidence type="ECO:0000256" key="4">
    <source>
        <dbReference type="ARBA" id="ARBA00022807"/>
    </source>
</evidence>
<dbReference type="GO" id="GO:0005634">
    <property type="term" value="C:nucleus"/>
    <property type="evidence" value="ECO:0000318"/>
    <property type="project" value="GO_Central"/>
</dbReference>
<dbReference type="GO" id="GO:0016926">
    <property type="term" value="P:protein desumoylation"/>
    <property type="evidence" value="ECO:0000318"/>
    <property type="project" value="GO_Central"/>
</dbReference>
<keyword evidence="4" id="KW-0788">Thiol protease</keyword>
<dbReference type="InterPro" id="IPR038765">
    <property type="entry name" value="Papain-like_cys_pep_sf"/>
</dbReference>
<evidence type="ECO:0000256" key="3">
    <source>
        <dbReference type="ARBA" id="ARBA00022801"/>
    </source>
</evidence>
<dbReference type="GO" id="GO:0016929">
    <property type="term" value="F:deSUMOylase activity"/>
    <property type="evidence" value="ECO:0000318"/>
    <property type="project" value="GO_Central"/>
</dbReference>
<dbReference type="EnsemblPlants" id="TraesCS5A02G081300.2">
    <property type="protein sequence ID" value="TraesCS5A02G081300.2"/>
    <property type="gene ID" value="TraesCS5A02G081300"/>
</dbReference>
<feature type="domain" description="Ubiquitin-like protease family profile" evidence="7">
    <location>
        <begin position="272"/>
        <end position="448"/>
    </location>
</feature>
<reference evidence="8" key="1">
    <citation type="submission" date="2018-08" db="EMBL/GenBank/DDBJ databases">
        <authorList>
            <person name="Rossello M."/>
        </authorList>
    </citation>
    <scope>NUCLEOTIDE SEQUENCE [LARGE SCALE GENOMIC DNA]</scope>
    <source>
        <strain evidence="8">cv. Chinese Spring</strain>
    </source>
</reference>
<comment type="similarity">
    <text evidence="1">Belongs to the peptidase C48 family.</text>
</comment>
<evidence type="ECO:0000256" key="2">
    <source>
        <dbReference type="ARBA" id="ARBA00022670"/>
    </source>
</evidence>
<dbReference type="PROSITE" id="PS50600">
    <property type="entry name" value="ULP_PROTEASE"/>
    <property type="match status" value="1"/>
</dbReference>
<organism evidence="8">
    <name type="scientific">Triticum aestivum</name>
    <name type="common">Wheat</name>
    <dbReference type="NCBI Taxonomy" id="4565"/>
    <lineage>
        <taxon>Eukaryota</taxon>
        <taxon>Viridiplantae</taxon>
        <taxon>Streptophyta</taxon>
        <taxon>Embryophyta</taxon>
        <taxon>Tracheophyta</taxon>
        <taxon>Spermatophyta</taxon>
        <taxon>Magnoliopsida</taxon>
        <taxon>Liliopsida</taxon>
        <taxon>Poales</taxon>
        <taxon>Poaceae</taxon>
        <taxon>BOP clade</taxon>
        <taxon>Pooideae</taxon>
        <taxon>Triticodae</taxon>
        <taxon>Triticeae</taxon>
        <taxon>Triticinae</taxon>
        <taxon>Triticum</taxon>
    </lineage>
</organism>
<keyword evidence="2" id="KW-0645">Protease</keyword>
<evidence type="ECO:0000313" key="9">
    <source>
        <dbReference type="Proteomes" id="UP000019116"/>
    </source>
</evidence>
<keyword evidence="3" id="KW-0378">Hydrolase</keyword>
<dbReference type="Gramene" id="TraesCS5A02G081300.2">
    <property type="protein sequence ID" value="TraesCS5A02G081300.2"/>
    <property type="gene ID" value="TraesCS5A02G081300"/>
</dbReference>
<dbReference type="Pfam" id="PF02902">
    <property type="entry name" value="Peptidase_C48"/>
    <property type="match status" value="1"/>
</dbReference>
<dbReference type="AlphaFoldDB" id="A0A3B6KEH1"/>